<dbReference type="Proteomes" id="UP001419268">
    <property type="component" value="Unassembled WGS sequence"/>
</dbReference>
<keyword evidence="2" id="KW-1185">Reference proteome</keyword>
<evidence type="ECO:0000313" key="2">
    <source>
        <dbReference type="Proteomes" id="UP001419268"/>
    </source>
</evidence>
<organism evidence="1 2">
    <name type="scientific">Stephania cephalantha</name>
    <dbReference type="NCBI Taxonomy" id="152367"/>
    <lineage>
        <taxon>Eukaryota</taxon>
        <taxon>Viridiplantae</taxon>
        <taxon>Streptophyta</taxon>
        <taxon>Embryophyta</taxon>
        <taxon>Tracheophyta</taxon>
        <taxon>Spermatophyta</taxon>
        <taxon>Magnoliopsida</taxon>
        <taxon>Ranunculales</taxon>
        <taxon>Menispermaceae</taxon>
        <taxon>Menispermoideae</taxon>
        <taxon>Cissampelideae</taxon>
        <taxon>Stephania</taxon>
    </lineage>
</organism>
<sequence>MLLQLRNKWKDEIILKKKKYIHIYMHITHNKKRVLFSSPTHTTHTMHKEEGGGHGGIAD</sequence>
<reference evidence="1 2" key="1">
    <citation type="submission" date="2024-01" db="EMBL/GenBank/DDBJ databases">
        <title>Genome assemblies of Stephania.</title>
        <authorList>
            <person name="Yang L."/>
        </authorList>
    </citation>
    <scope>NUCLEOTIDE SEQUENCE [LARGE SCALE GENOMIC DNA]</scope>
    <source>
        <strain evidence="1">JXDWG</strain>
        <tissue evidence="1">Leaf</tissue>
    </source>
</reference>
<evidence type="ECO:0000313" key="1">
    <source>
        <dbReference type="EMBL" id="KAK9149062.1"/>
    </source>
</evidence>
<accession>A0AAP0PM53</accession>
<protein>
    <submittedName>
        <fullName evidence="1">Uncharacterized protein</fullName>
    </submittedName>
</protein>
<proteinExistence type="predicted"/>
<dbReference type="EMBL" id="JBBNAG010000003">
    <property type="protein sequence ID" value="KAK9149062.1"/>
    <property type="molecule type" value="Genomic_DNA"/>
</dbReference>
<comment type="caution">
    <text evidence="1">The sequence shown here is derived from an EMBL/GenBank/DDBJ whole genome shotgun (WGS) entry which is preliminary data.</text>
</comment>
<name>A0AAP0PM53_9MAGN</name>
<gene>
    <name evidence="1" type="ORF">Scep_007819</name>
</gene>
<dbReference type="AlphaFoldDB" id="A0AAP0PM53"/>